<dbReference type="STRING" id="1076256.A0A2H3BVQ0"/>
<dbReference type="SMART" id="SM00257">
    <property type="entry name" value="LysM"/>
    <property type="match status" value="1"/>
</dbReference>
<dbReference type="InterPro" id="IPR018392">
    <property type="entry name" value="LysM"/>
</dbReference>
<feature type="chain" id="PRO_5013971130" evidence="1">
    <location>
        <begin position="22"/>
        <end position="82"/>
    </location>
</feature>
<dbReference type="AlphaFoldDB" id="A0A2H3BVQ0"/>
<dbReference type="CDD" id="cd00118">
    <property type="entry name" value="LysM"/>
    <property type="match status" value="1"/>
</dbReference>
<gene>
    <name evidence="3" type="ORF">ARMSODRAFT_1080622</name>
</gene>
<dbReference type="Proteomes" id="UP000218334">
    <property type="component" value="Unassembled WGS sequence"/>
</dbReference>
<dbReference type="Pfam" id="PF01476">
    <property type="entry name" value="LysM"/>
    <property type="match status" value="1"/>
</dbReference>
<sequence>MFARTFTLIAIIAAAAISVKAVCDSGVPGDTYVVKSGDTCWAIATDAGIDVTRFQAANPGIECNFLAVGQRVCVPSNVSGEL</sequence>
<name>A0A2H3BVQ0_9AGAR</name>
<keyword evidence="1" id="KW-0732">Signal</keyword>
<feature type="domain" description="LysM" evidence="2">
    <location>
        <begin position="30"/>
        <end position="74"/>
    </location>
</feature>
<dbReference type="InterPro" id="IPR036779">
    <property type="entry name" value="LysM_dom_sf"/>
</dbReference>
<dbReference type="Gene3D" id="3.10.350.10">
    <property type="entry name" value="LysM domain"/>
    <property type="match status" value="1"/>
</dbReference>
<evidence type="ECO:0000256" key="1">
    <source>
        <dbReference type="SAM" id="SignalP"/>
    </source>
</evidence>
<dbReference type="PROSITE" id="PS51782">
    <property type="entry name" value="LYSM"/>
    <property type="match status" value="1"/>
</dbReference>
<evidence type="ECO:0000313" key="4">
    <source>
        <dbReference type="Proteomes" id="UP000218334"/>
    </source>
</evidence>
<evidence type="ECO:0000313" key="3">
    <source>
        <dbReference type="EMBL" id="PBK74961.1"/>
    </source>
</evidence>
<protein>
    <submittedName>
        <fullName evidence="3">LysM-domain-containing protein</fullName>
    </submittedName>
</protein>
<dbReference type="EMBL" id="KZ293418">
    <property type="protein sequence ID" value="PBK74961.1"/>
    <property type="molecule type" value="Genomic_DNA"/>
</dbReference>
<proteinExistence type="predicted"/>
<dbReference type="SUPFAM" id="SSF54106">
    <property type="entry name" value="LysM domain"/>
    <property type="match status" value="1"/>
</dbReference>
<keyword evidence="4" id="KW-1185">Reference proteome</keyword>
<feature type="signal peptide" evidence="1">
    <location>
        <begin position="1"/>
        <end position="21"/>
    </location>
</feature>
<accession>A0A2H3BVQ0</accession>
<organism evidence="3 4">
    <name type="scientific">Armillaria solidipes</name>
    <dbReference type="NCBI Taxonomy" id="1076256"/>
    <lineage>
        <taxon>Eukaryota</taxon>
        <taxon>Fungi</taxon>
        <taxon>Dikarya</taxon>
        <taxon>Basidiomycota</taxon>
        <taxon>Agaricomycotina</taxon>
        <taxon>Agaricomycetes</taxon>
        <taxon>Agaricomycetidae</taxon>
        <taxon>Agaricales</taxon>
        <taxon>Marasmiineae</taxon>
        <taxon>Physalacriaceae</taxon>
        <taxon>Armillaria</taxon>
    </lineage>
</organism>
<evidence type="ECO:0000259" key="2">
    <source>
        <dbReference type="PROSITE" id="PS51782"/>
    </source>
</evidence>
<reference evidence="4" key="1">
    <citation type="journal article" date="2017" name="Nat. Ecol. Evol.">
        <title>Genome expansion and lineage-specific genetic innovations in the forest pathogenic fungi Armillaria.</title>
        <authorList>
            <person name="Sipos G."/>
            <person name="Prasanna A.N."/>
            <person name="Walter M.C."/>
            <person name="O'Connor E."/>
            <person name="Balint B."/>
            <person name="Krizsan K."/>
            <person name="Kiss B."/>
            <person name="Hess J."/>
            <person name="Varga T."/>
            <person name="Slot J."/>
            <person name="Riley R."/>
            <person name="Boka B."/>
            <person name="Rigling D."/>
            <person name="Barry K."/>
            <person name="Lee J."/>
            <person name="Mihaltcheva S."/>
            <person name="LaButti K."/>
            <person name="Lipzen A."/>
            <person name="Waldron R."/>
            <person name="Moloney N.M."/>
            <person name="Sperisen C."/>
            <person name="Kredics L."/>
            <person name="Vagvoelgyi C."/>
            <person name="Patrignani A."/>
            <person name="Fitzpatrick D."/>
            <person name="Nagy I."/>
            <person name="Doyle S."/>
            <person name="Anderson J.B."/>
            <person name="Grigoriev I.V."/>
            <person name="Gueldener U."/>
            <person name="Muensterkoetter M."/>
            <person name="Nagy L.G."/>
        </authorList>
    </citation>
    <scope>NUCLEOTIDE SEQUENCE [LARGE SCALE GENOMIC DNA]</scope>
    <source>
        <strain evidence="4">28-4</strain>
    </source>
</reference>